<dbReference type="AlphaFoldDB" id="A0A418YHD7"/>
<dbReference type="EMBL" id="QZCH01000004">
    <property type="protein sequence ID" value="RJG49512.1"/>
    <property type="molecule type" value="Genomic_DNA"/>
</dbReference>
<dbReference type="PANTHER" id="PTHR43085">
    <property type="entry name" value="HEXOKINASE FAMILY MEMBER"/>
    <property type="match status" value="1"/>
</dbReference>
<sequence length="327" mass="35553">MASLIAFGEVLIDWIPLQTQAFGELEIPVKGQFPGGAPANVAVALARLGQDAKFVGAVGEDDAGIFLRKCLQQFKVDTQHLLTDADHPTPMAFVSLDEHGERSFSFSRNNSADLHFSADYFTSELFNGEGIFHICSNTLTDERIFETTLTGLHQARKCGYINSFDVNLRLPLWADTSALVSRVMDCISHCDIIKLSLEEVEYLAAERSSTEFIQDLLKLGPSIILVTDGGNPVQLFSKQLQLQQATPKVNVVDTTGAGDAFMGGWLYGLLAQAITSRHALQLTLNEPEQLQQAMLTAVTCGGYAVSTQGAWTALPTVADMPSNLRQA</sequence>
<evidence type="ECO:0000256" key="4">
    <source>
        <dbReference type="ARBA" id="ARBA00022777"/>
    </source>
</evidence>
<comment type="caution">
    <text evidence="7">The sequence shown here is derived from an EMBL/GenBank/DDBJ whole genome shotgun (WGS) entry which is preliminary data.</text>
</comment>
<evidence type="ECO:0000259" key="6">
    <source>
        <dbReference type="Pfam" id="PF00294"/>
    </source>
</evidence>
<dbReference type="GO" id="GO:0005524">
    <property type="term" value="F:ATP binding"/>
    <property type="evidence" value="ECO:0007669"/>
    <property type="project" value="UniProtKB-KW"/>
</dbReference>
<evidence type="ECO:0000313" key="7">
    <source>
        <dbReference type="EMBL" id="RJG49512.1"/>
    </source>
</evidence>
<gene>
    <name evidence="7" type="ORF">D1Z90_06025</name>
</gene>
<name>A0A418YHD7_9GAMM</name>
<reference evidence="7 8" key="1">
    <citation type="submission" date="2018-09" db="EMBL/GenBank/DDBJ databases">
        <authorList>
            <person name="Wang F."/>
        </authorList>
    </citation>
    <scope>NUCLEOTIDE SEQUENCE [LARGE SCALE GENOMIC DNA]</scope>
    <source>
        <strain evidence="7 8">PLHSC7-2</strain>
    </source>
</reference>
<keyword evidence="8" id="KW-1185">Reference proteome</keyword>
<dbReference type="SUPFAM" id="SSF53613">
    <property type="entry name" value="Ribokinase-like"/>
    <property type="match status" value="1"/>
</dbReference>
<dbReference type="Gene3D" id="3.40.1190.20">
    <property type="match status" value="1"/>
</dbReference>
<dbReference type="InterPro" id="IPR029056">
    <property type="entry name" value="Ribokinase-like"/>
</dbReference>
<organism evidence="7 8">
    <name type="scientific">Motilimonas pumila</name>
    <dbReference type="NCBI Taxonomy" id="2303987"/>
    <lineage>
        <taxon>Bacteria</taxon>
        <taxon>Pseudomonadati</taxon>
        <taxon>Pseudomonadota</taxon>
        <taxon>Gammaproteobacteria</taxon>
        <taxon>Alteromonadales</taxon>
        <taxon>Alteromonadales genera incertae sedis</taxon>
        <taxon>Motilimonas</taxon>
    </lineage>
</organism>
<keyword evidence="5" id="KW-0067">ATP-binding</keyword>
<proteinExistence type="inferred from homology"/>
<evidence type="ECO:0000256" key="2">
    <source>
        <dbReference type="ARBA" id="ARBA00022679"/>
    </source>
</evidence>
<comment type="similarity">
    <text evidence="1">Belongs to the carbohydrate kinase PfkB family.</text>
</comment>
<dbReference type="OrthoDB" id="9779730at2"/>
<evidence type="ECO:0000313" key="8">
    <source>
        <dbReference type="Proteomes" id="UP000283255"/>
    </source>
</evidence>
<reference evidence="7 8" key="2">
    <citation type="submission" date="2019-01" db="EMBL/GenBank/DDBJ databases">
        <title>Motilimonas pumilus sp. nov., isolated from the gut of sea cucumber (Apostichopus japonicus).</title>
        <authorList>
            <person name="Wang F.-Q."/>
            <person name="Ren L.-H."/>
            <person name="Lin Y.-W."/>
            <person name="Sun G.-H."/>
            <person name="Du Z.-J."/>
            <person name="Zhao J.-X."/>
            <person name="Liu X.-J."/>
            <person name="Liu L.-J."/>
        </authorList>
    </citation>
    <scope>NUCLEOTIDE SEQUENCE [LARGE SCALE GENOMIC DNA]</scope>
    <source>
        <strain evidence="7 8">PLHSC7-2</strain>
    </source>
</reference>
<dbReference type="CDD" id="cd01167">
    <property type="entry name" value="bac_FRK"/>
    <property type="match status" value="1"/>
</dbReference>
<dbReference type="RefSeq" id="WP_119909847.1">
    <property type="nucleotide sequence ID" value="NZ_QZCH01000004.1"/>
</dbReference>
<dbReference type="PROSITE" id="PS00583">
    <property type="entry name" value="PFKB_KINASES_1"/>
    <property type="match status" value="1"/>
</dbReference>
<protein>
    <submittedName>
        <fullName evidence="7">Carbohydrate kinase</fullName>
    </submittedName>
</protein>
<dbReference type="InterPro" id="IPR002173">
    <property type="entry name" value="Carboh/pur_kinase_PfkB_CS"/>
</dbReference>
<evidence type="ECO:0000256" key="1">
    <source>
        <dbReference type="ARBA" id="ARBA00010688"/>
    </source>
</evidence>
<accession>A0A418YHD7</accession>
<dbReference type="PANTHER" id="PTHR43085:SF1">
    <property type="entry name" value="PSEUDOURIDINE KINASE-RELATED"/>
    <property type="match status" value="1"/>
</dbReference>
<keyword evidence="3" id="KW-0547">Nucleotide-binding</keyword>
<keyword evidence="2" id="KW-0808">Transferase</keyword>
<keyword evidence="4 7" id="KW-0418">Kinase</keyword>
<dbReference type="Proteomes" id="UP000283255">
    <property type="component" value="Unassembled WGS sequence"/>
</dbReference>
<dbReference type="InterPro" id="IPR011611">
    <property type="entry name" value="PfkB_dom"/>
</dbReference>
<dbReference type="GO" id="GO:0016301">
    <property type="term" value="F:kinase activity"/>
    <property type="evidence" value="ECO:0007669"/>
    <property type="project" value="UniProtKB-KW"/>
</dbReference>
<feature type="domain" description="Carbohydrate kinase PfkB" evidence="6">
    <location>
        <begin position="1"/>
        <end position="316"/>
    </location>
</feature>
<evidence type="ECO:0000256" key="3">
    <source>
        <dbReference type="ARBA" id="ARBA00022741"/>
    </source>
</evidence>
<dbReference type="InterPro" id="IPR050306">
    <property type="entry name" value="PfkB_Carbo_kinase"/>
</dbReference>
<evidence type="ECO:0000256" key="5">
    <source>
        <dbReference type="ARBA" id="ARBA00022840"/>
    </source>
</evidence>
<dbReference type="Pfam" id="PF00294">
    <property type="entry name" value="PfkB"/>
    <property type="match status" value="1"/>
</dbReference>